<dbReference type="PANTHER" id="PTHR42901">
    <property type="entry name" value="ALCOHOL DEHYDROGENASE"/>
    <property type="match status" value="1"/>
</dbReference>
<reference evidence="5" key="1">
    <citation type="submission" date="2020-06" db="EMBL/GenBank/DDBJ databases">
        <title>A chromosome-scale genome assembly of Talaromyces rugulosus W13939.</title>
        <authorList>
            <person name="Wang B."/>
            <person name="Guo L."/>
            <person name="Ye K."/>
            <person name="Wang L."/>
        </authorList>
    </citation>
    <scope>NUCLEOTIDE SEQUENCE [LARGE SCALE GENOMIC DNA]</scope>
    <source>
        <strain evidence="5">W13939</strain>
    </source>
</reference>
<gene>
    <name evidence="4" type="ORF">TRUGW13939_09093</name>
</gene>
<dbReference type="EMBL" id="CP055902">
    <property type="protein sequence ID" value="QKX61937.1"/>
    <property type="molecule type" value="Genomic_DNA"/>
</dbReference>
<dbReference type="Proteomes" id="UP000509510">
    <property type="component" value="Chromosome V"/>
</dbReference>
<dbReference type="CDD" id="cd05233">
    <property type="entry name" value="SDR_c"/>
    <property type="match status" value="1"/>
</dbReference>
<organism evidence="4 5">
    <name type="scientific">Talaromyces rugulosus</name>
    <name type="common">Penicillium rugulosum</name>
    <dbReference type="NCBI Taxonomy" id="121627"/>
    <lineage>
        <taxon>Eukaryota</taxon>
        <taxon>Fungi</taxon>
        <taxon>Dikarya</taxon>
        <taxon>Ascomycota</taxon>
        <taxon>Pezizomycotina</taxon>
        <taxon>Eurotiomycetes</taxon>
        <taxon>Eurotiomycetidae</taxon>
        <taxon>Eurotiales</taxon>
        <taxon>Trichocomaceae</taxon>
        <taxon>Talaromyces</taxon>
        <taxon>Talaromyces sect. Islandici</taxon>
    </lineage>
</organism>
<dbReference type="InterPro" id="IPR057326">
    <property type="entry name" value="KR_dom"/>
</dbReference>
<dbReference type="InterPro" id="IPR002347">
    <property type="entry name" value="SDR_fam"/>
</dbReference>
<dbReference type="RefSeq" id="XP_035348111.1">
    <property type="nucleotide sequence ID" value="XM_035492218.1"/>
</dbReference>
<evidence type="ECO:0000259" key="3">
    <source>
        <dbReference type="SMART" id="SM00822"/>
    </source>
</evidence>
<dbReference type="InterPro" id="IPR036291">
    <property type="entry name" value="NAD(P)-bd_dom_sf"/>
</dbReference>
<feature type="domain" description="Ketoreductase" evidence="3">
    <location>
        <begin position="32"/>
        <end position="211"/>
    </location>
</feature>
<dbReference type="SUPFAM" id="SSF51735">
    <property type="entry name" value="NAD(P)-binding Rossmann-fold domains"/>
    <property type="match status" value="1"/>
</dbReference>
<evidence type="ECO:0000313" key="4">
    <source>
        <dbReference type="EMBL" id="QKX61937.1"/>
    </source>
</evidence>
<dbReference type="Gene3D" id="3.40.50.720">
    <property type="entry name" value="NAD(P)-binding Rossmann-like Domain"/>
    <property type="match status" value="1"/>
</dbReference>
<dbReference type="SMART" id="SM00822">
    <property type="entry name" value="PKS_KR"/>
    <property type="match status" value="1"/>
</dbReference>
<dbReference type="GeneID" id="55996577"/>
<protein>
    <recommendedName>
        <fullName evidence="3">Ketoreductase domain-containing protein</fullName>
    </recommendedName>
</protein>
<dbReference type="KEGG" id="trg:TRUGW13939_09093"/>
<keyword evidence="5" id="KW-1185">Reference proteome</keyword>
<dbReference type="OrthoDB" id="1933717at2759"/>
<comment type="similarity">
    <text evidence="1">Belongs to the short-chain dehydrogenases/reductases (SDR) family.</text>
</comment>
<dbReference type="AlphaFoldDB" id="A0A7H8R709"/>
<dbReference type="Pfam" id="PF00106">
    <property type="entry name" value="adh_short"/>
    <property type="match status" value="1"/>
</dbReference>
<dbReference type="PRINTS" id="PR00081">
    <property type="entry name" value="GDHRDH"/>
</dbReference>
<keyword evidence="2" id="KW-0560">Oxidoreductase</keyword>
<evidence type="ECO:0000256" key="2">
    <source>
        <dbReference type="ARBA" id="ARBA00023002"/>
    </source>
</evidence>
<accession>A0A7H8R709</accession>
<name>A0A7H8R709_TALRU</name>
<sequence>MAAPFPSPTKKWHSNIYQSISPTRLELSAKGKTVIVTGGGTGIGAETARYFAQAGASRIAILGRREQPLLDTKALIERESAGVEVFAASTDVTNKTEVDTAFSKFVGDGKIHVLVSNAAIIGPQDSVRDADGEKFLDAIHKNLKGTLNVAQAFLRYAAPDAVAIDVNSSAAHVNFAPGFASYSVAKLGVFRLWNSLGFAHPEMSIFHIQPGVVDTAMNKEAGGVAAMGFSDDVSLPASFNVWLASPEARFLKGKYLWTNWDVDELKAQAKEIEESGQLSIGLGGWPFGNSEWKSNWNSPTDS</sequence>
<dbReference type="GO" id="GO:0016491">
    <property type="term" value="F:oxidoreductase activity"/>
    <property type="evidence" value="ECO:0007669"/>
    <property type="project" value="UniProtKB-KW"/>
</dbReference>
<evidence type="ECO:0000313" key="5">
    <source>
        <dbReference type="Proteomes" id="UP000509510"/>
    </source>
</evidence>
<dbReference type="PANTHER" id="PTHR42901:SF1">
    <property type="entry name" value="ALCOHOL DEHYDROGENASE"/>
    <property type="match status" value="1"/>
</dbReference>
<evidence type="ECO:0000256" key="1">
    <source>
        <dbReference type="ARBA" id="ARBA00006484"/>
    </source>
</evidence>
<proteinExistence type="inferred from homology"/>